<feature type="region of interest" description="Disordered" evidence="1">
    <location>
        <begin position="53"/>
        <end position="80"/>
    </location>
</feature>
<reference evidence="2" key="1">
    <citation type="submission" date="2020-07" db="EMBL/GenBank/DDBJ databases">
        <authorList>
            <person name="Lin J."/>
        </authorList>
    </citation>
    <scope>NUCLEOTIDE SEQUENCE</scope>
</reference>
<protein>
    <submittedName>
        <fullName evidence="2">Uncharacterized protein</fullName>
    </submittedName>
</protein>
<dbReference type="EMBL" id="LR862130">
    <property type="protein sequence ID" value="CAD1829785.1"/>
    <property type="molecule type" value="Genomic_DNA"/>
</dbReference>
<evidence type="ECO:0000256" key="1">
    <source>
        <dbReference type="SAM" id="MobiDB-lite"/>
    </source>
</evidence>
<feature type="region of interest" description="Disordered" evidence="1">
    <location>
        <begin position="1"/>
        <end position="36"/>
    </location>
</feature>
<name>A0A6V7PG17_ANACO</name>
<feature type="region of interest" description="Disordered" evidence="1">
    <location>
        <begin position="130"/>
        <end position="155"/>
    </location>
</feature>
<gene>
    <name evidence="2" type="ORF">CB5_LOCUS12996</name>
</gene>
<accession>A0A6V7PG17</accession>
<feature type="compositionally biased region" description="Low complexity" evidence="1">
    <location>
        <begin position="54"/>
        <end position="66"/>
    </location>
</feature>
<dbReference type="AlphaFoldDB" id="A0A6V7PG17"/>
<organism evidence="2">
    <name type="scientific">Ananas comosus var. bracteatus</name>
    <name type="common">red pineapple</name>
    <dbReference type="NCBI Taxonomy" id="296719"/>
    <lineage>
        <taxon>Eukaryota</taxon>
        <taxon>Viridiplantae</taxon>
        <taxon>Streptophyta</taxon>
        <taxon>Embryophyta</taxon>
        <taxon>Tracheophyta</taxon>
        <taxon>Spermatophyta</taxon>
        <taxon>Magnoliopsida</taxon>
        <taxon>Liliopsida</taxon>
        <taxon>Poales</taxon>
        <taxon>Bromeliaceae</taxon>
        <taxon>Bromelioideae</taxon>
        <taxon>Ananas</taxon>
    </lineage>
</organism>
<evidence type="ECO:0000313" key="2">
    <source>
        <dbReference type="EMBL" id="CAD1829785.1"/>
    </source>
</evidence>
<feature type="compositionally biased region" description="Basic residues" evidence="1">
    <location>
        <begin position="146"/>
        <end position="155"/>
    </location>
</feature>
<proteinExistence type="predicted"/>
<sequence length="241" mass="26276">MSTQPTNETPLPSSTPLTIYTNVGSNPSPIDSIGDDEKNEVMVRALTLRTTVGSSAPSSWATTTPSHVGPSSIGSDLPSSPPDTAGLVVTPISRNNILGSGFFISPQILQGCQHKLQAFLCLEREREGKEIREKKRNGNSVAWTDRRKKKEEKKKKRRSLLEGAWSFNPFSPFHPCKAWSLLVRLGGGPIFDPRRFGACLEASREGRSLQAGTPEFAHATYVRSCCIEKPTGSSGTDTFQE</sequence>
<feature type="compositionally biased region" description="Polar residues" evidence="1">
    <location>
        <begin position="1"/>
        <end position="29"/>
    </location>
</feature>